<feature type="chain" id="PRO_5039810560" description="T9SS type A sorting domain-containing protein" evidence="1">
    <location>
        <begin position="28"/>
        <end position="299"/>
    </location>
</feature>
<dbReference type="AlphaFoldDB" id="A0A538S8S0"/>
<dbReference type="Gene3D" id="2.60.40.4070">
    <property type="match status" value="1"/>
</dbReference>
<evidence type="ECO:0008006" key="6">
    <source>
        <dbReference type="Google" id="ProtNLM"/>
    </source>
</evidence>
<proteinExistence type="predicted"/>
<evidence type="ECO:0000313" key="2">
    <source>
        <dbReference type="EMBL" id="TMQ47772.1"/>
    </source>
</evidence>
<accession>A0A538S8S0</accession>
<reference evidence="4 5" key="1">
    <citation type="journal article" date="2019" name="Nat. Microbiol.">
        <title>Mediterranean grassland soil C-N compound turnover is dependent on rainfall and depth, and is mediated by genomically divergent microorganisms.</title>
        <authorList>
            <person name="Diamond S."/>
            <person name="Andeer P.F."/>
            <person name="Li Z."/>
            <person name="Crits-Christoph A."/>
            <person name="Burstein D."/>
            <person name="Anantharaman K."/>
            <person name="Lane K.R."/>
            <person name="Thomas B.C."/>
            <person name="Pan C."/>
            <person name="Northen T.R."/>
            <person name="Banfield J.F."/>
        </authorList>
    </citation>
    <scope>NUCLEOTIDE SEQUENCE [LARGE SCALE GENOMIC DNA]</scope>
    <source>
        <strain evidence="2">WS_1</strain>
        <strain evidence="3">WS_5</strain>
    </source>
</reference>
<dbReference type="EMBL" id="VBOV01000184">
    <property type="protein sequence ID" value="TMQ56918.1"/>
    <property type="molecule type" value="Genomic_DNA"/>
</dbReference>
<dbReference type="Proteomes" id="UP000320913">
    <property type="component" value="Unassembled WGS sequence"/>
</dbReference>
<protein>
    <recommendedName>
        <fullName evidence="6">T9SS type A sorting domain-containing protein</fullName>
    </recommendedName>
</protein>
<feature type="signal peptide" evidence="1">
    <location>
        <begin position="1"/>
        <end position="27"/>
    </location>
</feature>
<sequence>MPFSARGSIAVLCLVVFTCLLPDLAAAQIPPPRNPHDVRAFFTPFNGKTVIVAWMGGDVETDSVWMGYRVRRTIQGITPRPFELVGEYKAKDTVTSACLSTQQPCDLSQFVFYGRGLFFRGFRNNFLNGKYIINYPPQAPAVDCDTCWVFADQANLAGFTSQYAVTSIDTVRSFQSDFVESAIDTFVLVQPSTGPTTNLERIGVVPNPYHGSAEWDGPGQNTVHFIHLPARSTVRIYTSNGELVRQLVQDPNANAGGETGDLAWDLKNGHGRNVVSGIYIYQVESPQGHTIKGHFVIIR</sequence>
<organism evidence="2 4">
    <name type="scientific">Eiseniibacteriota bacterium</name>
    <dbReference type="NCBI Taxonomy" id="2212470"/>
    <lineage>
        <taxon>Bacteria</taxon>
        <taxon>Candidatus Eiseniibacteriota</taxon>
    </lineage>
</organism>
<comment type="caution">
    <text evidence="2">The sequence shown here is derived from an EMBL/GenBank/DDBJ whole genome shotgun (WGS) entry which is preliminary data.</text>
</comment>
<dbReference type="EMBL" id="VBOR01000097">
    <property type="protein sequence ID" value="TMQ47772.1"/>
    <property type="molecule type" value="Genomic_DNA"/>
</dbReference>
<dbReference type="Proteomes" id="UP000316292">
    <property type="component" value="Unassembled WGS sequence"/>
</dbReference>
<gene>
    <name evidence="2" type="ORF">E6K71_09000</name>
    <name evidence="3" type="ORF">E6K75_07645</name>
</gene>
<evidence type="ECO:0000256" key="1">
    <source>
        <dbReference type="SAM" id="SignalP"/>
    </source>
</evidence>
<evidence type="ECO:0000313" key="4">
    <source>
        <dbReference type="Proteomes" id="UP000316292"/>
    </source>
</evidence>
<evidence type="ECO:0000313" key="3">
    <source>
        <dbReference type="EMBL" id="TMQ56918.1"/>
    </source>
</evidence>
<keyword evidence="1" id="KW-0732">Signal</keyword>
<evidence type="ECO:0000313" key="5">
    <source>
        <dbReference type="Proteomes" id="UP000320913"/>
    </source>
</evidence>
<name>A0A538S8S0_UNCEI</name>